<dbReference type="EMBL" id="JBHSHT010000002">
    <property type="protein sequence ID" value="MFC4826528.1"/>
    <property type="molecule type" value="Genomic_DNA"/>
</dbReference>
<comment type="similarity">
    <text evidence="1">Belongs to the bacterial solute-binding protein 5 family.</text>
</comment>
<keyword evidence="2" id="KW-0813">Transport</keyword>
<organism evidence="6 7">
    <name type="scientific">Halorussus aquaticus</name>
    <dbReference type="NCBI Taxonomy" id="2953748"/>
    <lineage>
        <taxon>Archaea</taxon>
        <taxon>Methanobacteriati</taxon>
        <taxon>Methanobacteriota</taxon>
        <taxon>Stenosarchaea group</taxon>
        <taxon>Halobacteria</taxon>
        <taxon>Halobacteriales</taxon>
        <taxon>Haladaptataceae</taxon>
        <taxon>Halorussus</taxon>
    </lineage>
</organism>
<proteinExistence type="inferred from homology"/>
<reference evidence="6 7" key="1">
    <citation type="journal article" date="2019" name="Int. J. Syst. Evol. Microbiol.">
        <title>The Global Catalogue of Microorganisms (GCM) 10K type strain sequencing project: providing services to taxonomists for standard genome sequencing and annotation.</title>
        <authorList>
            <consortium name="The Broad Institute Genomics Platform"/>
            <consortium name="The Broad Institute Genome Sequencing Center for Infectious Disease"/>
            <person name="Wu L."/>
            <person name="Ma J."/>
        </authorList>
    </citation>
    <scope>NUCLEOTIDE SEQUENCE [LARGE SCALE GENOMIC DNA]</scope>
    <source>
        <strain evidence="6 7">XZYJ18</strain>
    </source>
</reference>
<gene>
    <name evidence="6" type="ORF">ACFO9K_19905</name>
</gene>
<dbReference type="CDD" id="cd00995">
    <property type="entry name" value="PBP2_NikA_DppA_OppA_like"/>
    <property type="match status" value="1"/>
</dbReference>
<evidence type="ECO:0000259" key="5">
    <source>
        <dbReference type="Pfam" id="PF00496"/>
    </source>
</evidence>
<dbReference type="GeneID" id="73046374"/>
<dbReference type="InterPro" id="IPR006311">
    <property type="entry name" value="TAT_signal"/>
</dbReference>
<evidence type="ECO:0000256" key="1">
    <source>
        <dbReference type="ARBA" id="ARBA00005695"/>
    </source>
</evidence>
<feature type="domain" description="Solute-binding protein family 5" evidence="5">
    <location>
        <begin position="92"/>
        <end position="501"/>
    </location>
</feature>
<sequence length="603" mass="67170">MTDTDNVSRRRFLQATGGAASAVALAGCTGGDDSDTETTTTDSGGDSKERNLKITWRPLDTLDPVASTDSASGWVIQQVNDTLANYKNGAVEIESRLATDWSIEDNTKYTFTLAKDAKFHNGKKVTAQDVVYSFERLAASDSSRRASFILNDLGVKHETKTVTKDGEEVEEYKPNSLAVNAEDEHTVSIELSEPFHASLPMLAYTSFSVIPEGIIGDVGDYEGEMSQKKFAKQPVGAGPFKFDQWQQDTKAVVKRFDDYHGKVPEVAGVHWQLISDDTARYTYQMNKNADMFNIPTSKFDPNKVSVEKTDDMGRKHGTYGPVRNGDTVNFGRVGGISNHYVGFNCEKVDKKVRQAFAYALNQETVSNNIFKGRSKPAQHFTPPAIFPGGASGYDEHAKKYPYDSSKAQLQKAKELMKEAGYGKDKKLDITLTTYDANVYIEISKLLRDKLASAYMNISVEPVKFPTLVNRGRNGKLEVYTLGWLMDYPAPDNFLKLLYPPKTDTSKKGMASYVNWSGTEAAKKATEAWDKIQANTKPTEEAQKARNEAYLTMEEANWEDAVMIPLDHPYEDRMSYDWIDVPMFGGAGRSRQMLNTAKFTGKRN</sequence>
<dbReference type="SUPFAM" id="SSF53850">
    <property type="entry name" value="Periplasmic binding protein-like II"/>
    <property type="match status" value="1"/>
</dbReference>
<evidence type="ECO:0000256" key="4">
    <source>
        <dbReference type="SAM" id="MobiDB-lite"/>
    </source>
</evidence>
<dbReference type="InterPro" id="IPR030678">
    <property type="entry name" value="Peptide/Ni-bd"/>
</dbReference>
<dbReference type="GO" id="GO:0042597">
    <property type="term" value="C:periplasmic space"/>
    <property type="evidence" value="ECO:0007669"/>
    <property type="project" value="UniProtKB-ARBA"/>
</dbReference>
<dbReference type="Gene3D" id="3.10.105.10">
    <property type="entry name" value="Dipeptide-binding Protein, Domain 3"/>
    <property type="match status" value="1"/>
</dbReference>
<dbReference type="PIRSF" id="PIRSF002741">
    <property type="entry name" value="MppA"/>
    <property type="match status" value="1"/>
</dbReference>
<evidence type="ECO:0000256" key="3">
    <source>
        <dbReference type="ARBA" id="ARBA00022729"/>
    </source>
</evidence>
<dbReference type="InterPro" id="IPR000914">
    <property type="entry name" value="SBP_5_dom"/>
</dbReference>
<evidence type="ECO:0000313" key="7">
    <source>
        <dbReference type="Proteomes" id="UP001595945"/>
    </source>
</evidence>
<feature type="region of interest" description="Disordered" evidence="4">
    <location>
        <begin position="28"/>
        <end position="49"/>
    </location>
</feature>
<accession>A0ABD5Q781</accession>
<protein>
    <submittedName>
        <fullName evidence="6">ABC transporter substrate-binding protein</fullName>
    </submittedName>
</protein>
<keyword evidence="7" id="KW-1185">Reference proteome</keyword>
<dbReference type="PANTHER" id="PTHR30290">
    <property type="entry name" value="PERIPLASMIC BINDING COMPONENT OF ABC TRANSPORTER"/>
    <property type="match status" value="1"/>
</dbReference>
<dbReference type="PROSITE" id="PS51318">
    <property type="entry name" value="TAT"/>
    <property type="match status" value="1"/>
</dbReference>
<dbReference type="InterPro" id="IPR039424">
    <property type="entry name" value="SBP_5"/>
</dbReference>
<evidence type="ECO:0000313" key="6">
    <source>
        <dbReference type="EMBL" id="MFC4826528.1"/>
    </source>
</evidence>
<dbReference type="PANTHER" id="PTHR30290:SF9">
    <property type="entry name" value="OLIGOPEPTIDE-BINDING PROTEIN APPA"/>
    <property type="match status" value="1"/>
</dbReference>
<evidence type="ECO:0000256" key="2">
    <source>
        <dbReference type="ARBA" id="ARBA00022448"/>
    </source>
</evidence>
<dbReference type="Gene3D" id="3.40.190.10">
    <property type="entry name" value="Periplasmic binding protein-like II"/>
    <property type="match status" value="1"/>
</dbReference>
<dbReference type="Proteomes" id="UP001595945">
    <property type="component" value="Unassembled WGS sequence"/>
</dbReference>
<keyword evidence="3" id="KW-0732">Signal</keyword>
<name>A0ABD5Q781_9EURY</name>
<dbReference type="RefSeq" id="WP_254267880.1">
    <property type="nucleotide sequence ID" value="NZ_CP100400.1"/>
</dbReference>
<comment type="caution">
    <text evidence="6">The sequence shown here is derived from an EMBL/GenBank/DDBJ whole genome shotgun (WGS) entry which is preliminary data.</text>
</comment>
<dbReference type="Pfam" id="PF00496">
    <property type="entry name" value="SBP_bac_5"/>
    <property type="match status" value="1"/>
</dbReference>
<dbReference type="AlphaFoldDB" id="A0ABD5Q781"/>